<dbReference type="KEGG" id="fld:ABNE31_04810"/>
<name>A0AAU7N1B7_9FLAO</name>
<evidence type="ECO:0000259" key="1">
    <source>
        <dbReference type="PROSITE" id="PS51746"/>
    </source>
</evidence>
<dbReference type="EMBL" id="CP157804">
    <property type="protein sequence ID" value="XBQ24241.1"/>
    <property type="molecule type" value="Genomic_DNA"/>
</dbReference>
<protein>
    <submittedName>
        <fullName evidence="2">PP2C family serine/threonine-protein phosphatase</fullName>
    </submittedName>
</protein>
<sequence length="247" mass="27958">MVEQQLMLLKRMDSYFITNKGARKSNQDVVLVKSLGKYNNLYLLADGMGGYKNGAYAANFITSNLYEELKSLQNIDRESIQKKVNKTTKALTLENEKLESKMGATLGGVIQSSNDLHCFWVGDVKIWHIKHGQIVFESVEHNLKNELIENKVFVEASNAKKYNHIVTRAIQNDIKKAKIGYKLIIDFKPGDYVLIASDGVTDVLGVHQLLEIVNSKQKETDKLSQLDDWLQKNAQDNYSLISIFQGS</sequence>
<proteinExistence type="predicted"/>
<dbReference type="RefSeq" id="WP_349352568.1">
    <property type="nucleotide sequence ID" value="NZ_CP157804.1"/>
</dbReference>
<dbReference type="AlphaFoldDB" id="A0AAU7N1B7"/>
<dbReference type="CDD" id="cd00143">
    <property type="entry name" value="PP2Cc"/>
    <property type="match status" value="1"/>
</dbReference>
<dbReference type="SMART" id="SM00332">
    <property type="entry name" value="PP2Cc"/>
    <property type="match status" value="1"/>
</dbReference>
<dbReference type="InterPro" id="IPR001932">
    <property type="entry name" value="PPM-type_phosphatase-like_dom"/>
</dbReference>
<evidence type="ECO:0000313" key="2">
    <source>
        <dbReference type="EMBL" id="XBQ24241.1"/>
    </source>
</evidence>
<feature type="domain" description="PPM-type phosphatase" evidence="1">
    <location>
        <begin position="13"/>
        <end position="245"/>
    </location>
</feature>
<reference evidence="2" key="1">
    <citation type="submission" date="2024-05" db="EMBL/GenBank/DDBJ databases">
        <title>Draft Genome Sequences of Flagellimonas sp. MMG031 and Marinobacter sp. MMG032 Isolated from the dinoflagellate Symbiodinium pilosum.</title>
        <authorList>
            <person name="Shikuma N.J."/>
            <person name="Farrell M.V."/>
        </authorList>
    </citation>
    <scope>NUCLEOTIDE SEQUENCE</scope>
    <source>
        <strain evidence="2">MMG031</strain>
    </source>
</reference>
<accession>A0AAU7N1B7</accession>
<dbReference type="PROSITE" id="PS51746">
    <property type="entry name" value="PPM_2"/>
    <property type="match status" value="1"/>
</dbReference>
<dbReference type="SUPFAM" id="SSF81606">
    <property type="entry name" value="PP2C-like"/>
    <property type="match status" value="1"/>
</dbReference>
<dbReference type="Pfam" id="PF13672">
    <property type="entry name" value="PP2C_2"/>
    <property type="match status" value="1"/>
</dbReference>
<organism evidence="2">
    <name type="scientific">Flagellimonas sp. MMG031</name>
    <dbReference type="NCBI Taxonomy" id="3158549"/>
    <lineage>
        <taxon>Bacteria</taxon>
        <taxon>Pseudomonadati</taxon>
        <taxon>Bacteroidota</taxon>
        <taxon>Flavobacteriia</taxon>
        <taxon>Flavobacteriales</taxon>
        <taxon>Flavobacteriaceae</taxon>
        <taxon>Flagellimonas</taxon>
    </lineage>
</organism>
<gene>
    <name evidence="2" type="ORF">ABNE31_04810</name>
</gene>
<dbReference type="Gene3D" id="3.60.40.10">
    <property type="entry name" value="PPM-type phosphatase domain"/>
    <property type="match status" value="1"/>
</dbReference>
<dbReference type="InterPro" id="IPR036457">
    <property type="entry name" value="PPM-type-like_dom_sf"/>
</dbReference>